<dbReference type="EMBL" id="JACHJH010000001">
    <property type="protein sequence ID" value="MBB4891953.1"/>
    <property type="molecule type" value="Genomic_DNA"/>
</dbReference>
<evidence type="ECO:0000313" key="7">
    <source>
        <dbReference type="EMBL" id="MBB4891953.1"/>
    </source>
</evidence>
<sequence length="273" mass="28080">MIQQPFQVLRLVEQIAAVGVVVSVAELLAARAQLAPAGLLNYPVPRTRSRRLVAAPYAPVLAAVFDYPAVLFLLGIRLAAAAAVAVGAPADGAGTALVVLLAATSAAMSLRSPFGNDGADQMTVLVFGSAALARLAGTPLAAQAALWFLAAQTCLSYLTAGIAKSSARMWRDGTAIRGIFRTVVYGHARAGAYVARHPGLATAAGWSVIVTECAFVAVFVTPSPYVYVILAGGLGFHLASAVLMGLNTFTWAFGATYPALIFCASLSAGALWS</sequence>
<gene>
    <name evidence="7" type="ORF">FHS39_000953</name>
</gene>
<dbReference type="Proteomes" id="UP000556084">
    <property type="component" value="Unassembled WGS sequence"/>
</dbReference>
<proteinExistence type="predicted"/>
<organism evidence="7 8">
    <name type="scientific">Streptomyces olivoverticillatus</name>
    <dbReference type="NCBI Taxonomy" id="66427"/>
    <lineage>
        <taxon>Bacteria</taxon>
        <taxon>Bacillati</taxon>
        <taxon>Actinomycetota</taxon>
        <taxon>Actinomycetes</taxon>
        <taxon>Kitasatosporales</taxon>
        <taxon>Streptomycetaceae</taxon>
        <taxon>Streptomyces</taxon>
    </lineage>
</organism>
<dbReference type="RefSeq" id="WP_184346446.1">
    <property type="nucleotide sequence ID" value="NZ_JACHJH010000001.1"/>
</dbReference>
<keyword evidence="4 5" id="KW-0472">Membrane</keyword>
<keyword evidence="3 5" id="KW-1133">Transmembrane helix</keyword>
<evidence type="ECO:0000259" key="6">
    <source>
        <dbReference type="SMART" id="SM00752"/>
    </source>
</evidence>
<dbReference type="InterPro" id="IPR011020">
    <property type="entry name" value="HTTM-like"/>
</dbReference>
<protein>
    <recommendedName>
        <fullName evidence="6">HTTM-like domain-containing protein</fullName>
    </recommendedName>
</protein>
<keyword evidence="2 5" id="KW-0812">Transmembrane</keyword>
<evidence type="ECO:0000313" key="8">
    <source>
        <dbReference type="Proteomes" id="UP000556084"/>
    </source>
</evidence>
<reference evidence="7 8" key="1">
    <citation type="submission" date="2020-08" db="EMBL/GenBank/DDBJ databases">
        <title>Genomic Encyclopedia of Type Strains, Phase III (KMG-III): the genomes of soil and plant-associated and newly described type strains.</title>
        <authorList>
            <person name="Whitman W."/>
        </authorList>
    </citation>
    <scope>NUCLEOTIDE SEQUENCE [LARGE SCALE GENOMIC DNA]</scope>
    <source>
        <strain evidence="7 8">CECT 3266</strain>
    </source>
</reference>
<feature type="domain" description="HTTM-like" evidence="6">
    <location>
        <begin position="22"/>
        <end position="266"/>
    </location>
</feature>
<comment type="subcellular location">
    <subcellularLocation>
        <location evidence="1">Endomembrane system</location>
        <topology evidence="1">Multi-pass membrane protein</topology>
    </subcellularLocation>
</comment>
<dbReference type="SMART" id="SM00752">
    <property type="entry name" value="HTTM"/>
    <property type="match status" value="1"/>
</dbReference>
<name>A0A7W7LKK5_9ACTN</name>
<evidence type="ECO:0000256" key="2">
    <source>
        <dbReference type="ARBA" id="ARBA00022692"/>
    </source>
</evidence>
<keyword evidence="8" id="KW-1185">Reference proteome</keyword>
<dbReference type="GO" id="GO:0012505">
    <property type="term" value="C:endomembrane system"/>
    <property type="evidence" value="ECO:0007669"/>
    <property type="project" value="UniProtKB-SubCell"/>
</dbReference>
<feature type="transmembrane region" description="Helical" evidence="5">
    <location>
        <begin position="199"/>
        <end position="219"/>
    </location>
</feature>
<feature type="transmembrane region" description="Helical" evidence="5">
    <location>
        <begin position="251"/>
        <end position="272"/>
    </location>
</feature>
<feature type="transmembrane region" description="Helical" evidence="5">
    <location>
        <begin position="60"/>
        <end position="86"/>
    </location>
</feature>
<feature type="transmembrane region" description="Helical" evidence="5">
    <location>
        <begin position="225"/>
        <end position="244"/>
    </location>
</feature>
<evidence type="ECO:0000256" key="5">
    <source>
        <dbReference type="SAM" id="Phobius"/>
    </source>
</evidence>
<evidence type="ECO:0000256" key="4">
    <source>
        <dbReference type="ARBA" id="ARBA00023136"/>
    </source>
</evidence>
<accession>A0A7W7LKK5</accession>
<evidence type="ECO:0000256" key="1">
    <source>
        <dbReference type="ARBA" id="ARBA00004127"/>
    </source>
</evidence>
<evidence type="ECO:0000256" key="3">
    <source>
        <dbReference type="ARBA" id="ARBA00022989"/>
    </source>
</evidence>
<comment type="caution">
    <text evidence="7">The sequence shown here is derived from an EMBL/GenBank/DDBJ whole genome shotgun (WGS) entry which is preliminary data.</text>
</comment>
<dbReference type="AlphaFoldDB" id="A0A7W7LKK5"/>